<accession>A0AAR2IUF7</accession>
<evidence type="ECO:0000313" key="1">
    <source>
        <dbReference type="Ensembl" id="ENSPNAP00000041684.1"/>
    </source>
</evidence>
<reference evidence="1" key="2">
    <citation type="submission" date="2025-08" db="UniProtKB">
        <authorList>
            <consortium name="Ensembl"/>
        </authorList>
    </citation>
    <scope>IDENTIFICATION</scope>
</reference>
<proteinExistence type="predicted"/>
<dbReference type="Proteomes" id="UP001501920">
    <property type="component" value="Chromosome 24"/>
</dbReference>
<dbReference type="Ensembl" id="ENSPNAT00000068247.1">
    <property type="protein sequence ID" value="ENSPNAP00000041684.1"/>
    <property type="gene ID" value="ENSPNAG00000036514.1"/>
</dbReference>
<protein>
    <submittedName>
        <fullName evidence="1">Uncharacterized protein</fullName>
    </submittedName>
</protein>
<name>A0AAR2IUF7_PYGNA</name>
<reference evidence="1" key="3">
    <citation type="submission" date="2025-09" db="UniProtKB">
        <authorList>
            <consortium name="Ensembl"/>
        </authorList>
    </citation>
    <scope>IDENTIFICATION</scope>
</reference>
<sequence>VGHPLPLTWAPLMDLQNPSICSVVWNIYINISIQICKIAGLSFLPDMASYTSTLHTIDVDSNKYVNIWNNLCFTFLFFKTH</sequence>
<keyword evidence="2" id="KW-1185">Reference proteome</keyword>
<evidence type="ECO:0000313" key="2">
    <source>
        <dbReference type="Proteomes" id="UP001501920"/>
    </source>
</evidence>
<dbReference type="AlphaFoldDB" id="A0AAR2IUF7"/>
<reference evidence="1 2" key="1">
    <citation type="submission" date="2020-10" db="EMBL/GenBank/DDBJ databases">
        <title>Pygocentrus nattereri (red-bellied piranha) genome, fPygNat1, primary haplotype.</title>
        <authorList>
            <person name="Myers G."/>
            <person name="Meyer A."/>
            <person name="Karagic N."/>
            <person name="Pippel M."/>
            <person name="Winkler S."/>
            <person name="Tracey A."/>
            <person name="Wood J."/>
            <person name="Formenti G."/>
            <person name="Howe K."/>
            <person name="Fedrigo O."/>
            <person name="Jarvis E.D."/>
        </authorList>
    </citation>
    <scope>NUCLEOTIDE SEQUENCE [LARGE SCALE GENOMIC DNA]</scope>
</reference>
<organism evidence="1 2">
    <name type="scientific">Pygocentrus nattereri</name>
    <name type="common">Red-bellied piranha</name>
    <dbReference type="NCBI Taxonomy" id="42514"/>
    <lineage>
        <taxon>Eukaryota</taxon>
        <taxon>Metazoa</taxon>
        <taxon>Chordata</taxon>
        <taxon>Craniata</taxon>
        <taxon>Vertebrata</taxon>
        <taxon>Euteleostomi</taxon>
        <taxon>Actinopterygii</taxon>
        <taxon>Neopterygii</taxon>
        <taxon>Teleostei</taxon>
        <taxon>Ostariophysi</taxon>
        <taxon>Characiformes</taxon>
        <taxon>Characoidei</taxon>
        <taxon>Pygocentrus</taxon>
    </lineage>
</organism>